<evidence type="ECO:0000313" key="3">
    <source>
        <dbReference type="Proteomes" id="UP000620262"/>
    </source>
</evidence>
<organism evidence="2 3">
    <name type="scientific">Rhizobium viscosum</name>
    <name type="common">Arthrobacter viscosus</name>
    <dbReference type="NCBI Taxonomy" id="1673"/>
    <lineage>
        <taxon>Bacteria</taxon>
        <taxon>Pseudomonadati</taxon>
        <taxon>Pseudomonadota</taxon>
        <taxon>Alphaproteobacteria</taxon>
        <taxon>Hyphomicrobiales</taxon>
        <taxon>Rhizobiaceae</taxon>
        <taxon>Rhizobium/Agrobacterium group</taxon>
        <taxon>Rhizobium</taxon>
    </lineage>
</organism>
<protein>
    <submittedName>
        <fullName evidence="2">Uncharacterized protein</fullName>
    </submittedName>
</protein>
<feature type="region of interest" description="Disordered" evidence="1">
    <location>
        <begin position="1"/>
        <end position="23"/>
    </location>
</feature>
<reference evidence="2 3" key="1">
    <citation type="submission" date="2020-10" db="EMBL/GenBank/DDBJ databases">
        <title>Sequencing the genomes of 1000 actinobacteria strains.</title>
        <authorList>
            <person name="Klenk H.-P."/>
        </authorList>
    </citation>
    <scope>NUCLEOTIDE SEQUENCE [LARGE SCALE GENOMIC DNA]</scope>
    <source>
        <strain evidence="2 3">DSM 7307</strain>
    </source>
</reference>
<accession>A0ABR9ITL9</accession>
<dbReference type="RefSeq" id="WP_192730236.1">
    <property type="nucleotide sequence ID" value="NZ_BAAAVL010000018.1"/>
</dbReference>
<dbReference type="EMBL" id="JADBEC010000001">
    <property type="protein sequence ID" value="MBE1506546.1"/>
    <property type="molecule type" value="Genomic_DNA"/>
</dbReference>
<evidence type="ECO:0000313" key="2">
    <source>
        <dbReference type="EMBL" id="MBE1506546.1"/>
    </source>
</evidence>
<sequence>MKNLTNRPAGTATVSAQPPSDNAVMKTDDLTSGAPPRLFQSPAVSPNSPLRIPAGTETILDIFRKPDFSALLQGASRHFLDIMQDMAGSGVRPAAESFAHLESWWRENAKLVTTDGVRTKPGIKVTAKDVLAALDRGTTGNPDKDAAIDTAMQSRFTDAAETYLIEGKAPSPEMRGVFEQFRDWLLSIYRRLVALDISLAPDVAAIFFRMLASDTAIEMAHQNVGGDEPVFASAETAGLTQPHYDHLLKLRALAAQEAKAQLLRQVMEPVRREEQKAYQAEKASVQRKVEKEIDATGLYRAIEWMANRRWLDAETPTPAGDIRFDKAALVARYGAAILEALPQGEHPIYTDEGGLDPDIVADLFGLGSGDELVAAMTLAPARADAIAFEVERIMLQRHGDMLIDGSAEERAIAAVHNDRRAEWLAAELKAIVEIAGGGEGLTVAEAQAYALSATAGMEVGDAMDGARFLAAGRRTGIEAVRLGDQLAQDEDWRGRASRGIAGEGEAQTAPHLDQDERIGKLITAKRRQLLNHTIYAESLKVAREVETFEADAARLASGPAREKLAEASRRDNGHIDYLGAIDALLGRYGLGGGPDGEQAGQSDPRIALRNYMVAMKEAGRENELAIADSVLIASGRQSYKEITLERFRAVMAAVKNLEHAAERASRLTNADGDADYDEIVTALADAIGKAPPPAASVFLDLPHLDPALEASTQLRQIGGIAYQAIKTPLDAAADRLALRRQKAAADLQALYDVYSPEEISEMGKSRYIAALGQSLSKWEAIAIALNAGNEANRRRLTDARIPGALDEAGLAAVLASLDARDADFAQSVWDYLAAFQPDIAAREKRLTGIAPQWVEPTPVTIAGKALKGGYYPLAYDGADAAPDRALALASGLFAKSQTEAGHGRSRADRMARPLDLDIAVLHRHVNHLLYDLEFCEPLANARRLLDDPRLGNVFDRTKTFAVQHRLTVWLDEAGAGELRAADGIGRMARLTKKNVTATSLAKNLATSLSHRYRLDDIIAATGRGDFATALQSAFRPGIIDQVTIRSSLMLGRQAFSDARTAWKTLTGWLEGTLRYCFIEIPAWLAHYHKGLKQFGGDEANAIAYADTAMERAIFNPFPAHADGDETQRLFKALGAHLAEKFRASAAGVDQSAEATDQDATARQGIALAMDMIALAITDRVFTAALGGHDHDTTWPAYLAEHTGYSVMAALPEIRDTQSPPAGTASDARVLVKAIRSPRGDLGIGNEHITEILEATGLSAESPADAMLSTANAGLARIAGR</sequence>
<evidence type="ECO:0000256" key="1">
    <source>
        <dbReference type="SAM" id="MobiDB-lite"/>
    </source>
</evidence>
<proteinExistence type="predicted"/>
<name>A0ABR9ITL9_RHIVS</name>
<dbReference type="Proteomes" id="UP000620262">
    <property type="component" value="Unassembled WGS sequence"/>
</dbReference>
<comment type="caution">
    <text evidence="2">The sequence shown here is derived from an EMBL/GenBank/DDBJ whole genome shotgun (WGS) entry which is preliminary data.</text>
</comment>
<gene>
    <name evidence="2" type="ORF">H4W29_003727</name>
</gene>
<feature type="compositionally biased region" description="Polar residues" evidence="1">
    <location>
        <begin position="1"/>
        <end position="20"/>
    </location>
</feature>
<keyword evidence="3" id="KW-1185">Reference proteome</keyword>